<evidence type="ECO:0000313" key="2">
    <source>
        <dbReference type="Proteomes" id="UP000033123"/>
    </source>
</evidence>
<dbReference type="Proteomes" id="UP000033123">
    <property type="component" value="Chromosome"/>
</dbReference>
<name>A0A0E3PR60_9EURY</name>
<dbReference type="GO" id="GO:0016740">
    <property type="term" value="F:transferase activity"/>
    <property type="evidence" value="ECO:0007669"/>
    <property type="project" value="UniProtKB-KW"/>
</dbReference>
<sequence length="49" mass="5827">MYEQVLKEKMDENLNDWQKSEQFTEKLEQEVNNIGIDISAPITEENIKN</sequence>
<protein>
    <submittedName>
        <fullName evidence="1">GTPases-Sulfate adenylate transferase subunit 1</fullName>
    </submittedName>
</protein>
<reference evidence="1 2" key="1">
    <citation type="submission" date="2014-07" db="EMBL/GenBank/DDBJ databases">
        <title>Methanogenic archaea and the global carbon cycle.</title>
        <authorList>
            <person name="Henriksen J.R."/>
            <person name="Luke J."/>
            <person name="Reinhart S."/>
            <person name="Benedict M.N."/>
            <person name="Youngblut N.D."/>
            <person name="Metcalf M.E."/>
            <person name="Whitaker R.J."/>
            <person name="Metcalf W.W."/>
        </authorList>
    </citation>
    <scope>NUCLEOTIDE SEQUENCE [LARGE SCALE GENOMIC DNA]</scope>
    <source>
        <strain evidence="1 2">C2J</strain>
    </source>
</reference>
<dbReference type="AlphaFoldDB" id="A0A0E3PR60"/>
<proteinExistence type="predicted"/>
<dbReference type="EMBL" id="CP009508">
    <property type="protein sequence ID" value="AKB37128.1"/>
    <property type="molecule type" value="Genomic_DNA"/>
</dbReference>
<evidence type="ECO:0000313" key="1">
    <source>
        <dbReference type="EMBL" id="AKB37128.1"/>
    </source>
</evidence>
<organism evidence="1 2">
    <name type="scientific">Methanosarcina siciliae C2J</name>
    <dbReference type="NCBI Taxonomy" id="1434118"/>
    <lineage>
        <taxon>Archaea</taxon>
        <taxon>Methanobacteriati</taxon>
        <taxon>Methanobacteriota</taxon>
        <taxon>Stenosarchaea group</taxon>
        <taxon>Methanomicrobia</taxon>
        <taxon>Methanosarcinales</taxon>
        <taxon>Methanosarcinaceae</taxon>
        <taxon>Methanosarcina</taxon>
    </lineage>
</organism>
<keyword evidence="1" id="KW-0808">Transferase</keyword>
<gene>
    <name evidence="1" type="ORF">MSSAC_2538</name>
</gene>
<dbReference type="PATRIC" id="fig|1434118.4.peg.3294"/>
<accession>A0A0E3PR60</accession>
<dbReference type="RefSeq" id="WP_231593407.1">
    <property type="nucleotide sequence ID" value="NZ_CP009508.1"/>
</dbReference>
<dbReference type="KEGG" id="msj:MSSAC_2538"/>
<dbReference type="HOGENOM" id="CLU_3130911_0_0_2"/>
<dbReference type="GeneID" id="69043307"/>